<sequence length="412" mass="44592">MKIVKSPLCLAFYFASLCLTSDGFVNYEKDAITILGLKSFKSLESTTKLGSRLQVHGVKTKAAGSLFLAKSERNDIEIMDGTPKTDDSFLEESEFTDQVADNEVMNEHGGLFSSILLLNFVAILWGTQHAIIKNLVQDTTPASYSLLRFGLAALLSIPYLPKLPSKKNGDNSYDAWRWGCELAIYQFLGFALQAIGLETTTASRSGFLLYLNVKFVPLFSWLIFKKSIYPATWISALSAFIGTALLATDGSEFGFCVGDTWSIAAAASSAMFILRLEEASARVENSSQLNAACLLVVTILSFVWVTAQGDSSITTLLDTATSHPIELVYLGGIATALTNYLQTRAQQKVSAERASIIYSLDPVYGAFFSWLLLHETLGGIQSYSGAALITVAAATNAFVDLGSDSDESAKVP</sequence>
<evidence type="ECO:0000256" key="6">
    <source>
        <dbReference type="SAM" id="Phobius"/>
    </source>
</evidence>
<dbReference type="GO" id="GO:0005886">
    <property type="term" value="C:plasma membrane"/>
    <property type="evidence" value="ECO:0007669"/>
    <property type="project" value="UniProtKB-SubCell"/>
</dbReference>
<comment type="subcellular location">
    <subcellularLocation>
        <location evidence="1">Cell membrane</location>
        <topology evidence="1">Multi-pass membrane protein</topology>
    </subcellularLocation>
</comment>
<feature type="signal peptide" evidence="7">
    <location>
        <begin position="1"/>
        <end position="23"/>
    </location>
</feature>
<evidence type="ECO:0000313" key="9">
    <source>
        <dbReference type="EMBL" id="CAJ1933984.1"/>
    </source>
</evidence>
<feature type="transmembrane region" description="Helical" evidence="6">
    <location>
        <begin position="144"/>
        <end position="161"/>
    </location>
</feature>
<feature type="transmembrane region" description="Helical" evidence="6">
    <location>
        <begin position="289"/>
        <end position="307"/>
    </location>
</feature>
<evidence type="ECO:0000259" key="8">
    <source>
        <dbReference type="Pfam" id="PF00892"/>
    </source>
</evidence>
<protein>
    <recommendedName>
        <fullName evidence="8">EamA domain-containing protein</fullName>
    </recommendedName>
</protein>
<reference evidence="9" key="1">
    <citation type="submission" date="2023-08" db="EMBL/GenBank/DDBJ databases">
        <authorList>
            <person name="Audoor S."/>
            <person name="Bilcke G."/>
        </authorList>
    </citation>
    <scope>NUCLEOTIDE SEQUENCE</scope>
</reference>
<feature type="transmembrane region" description="Helical" evidence="6">
    <location>
        <begin position="207"/>
        <end position="224"/>
    </location>
</feature>
<dbReference type="SUPFAM" id="SSF103481">
    <property type="entry name" value="Multidrug resistance efflux transporter EmrE"/>
    <property type="match status" value="2"/>
</dbReference>
<feature type="domain" description="EamA" evidence="8">
    <location>
        <begin position="114"/>
        <end position="247"/>
    </location>
</feature>
<evidence type="ECO:0000256" key="1">
    <source>
        <dbReference type="ARBA" id="ARBA00004651"/>
    </source>
</evidence>
<accession>A0AAD2FDQ2</accession>
<evidence type="ECO:0000256" key="5">
    <source>
        <dbReference type="ARBA" id="ARBA00023136"/>
    </source>
</evidence>
<dbReference type="PANTHER" id="PTHR42920">
    <property type="entry name" value="OS03G0707200 PROTEIN-RELATED"/>
    <property type="match status" value="1"/>
</dbReference>
<keyword evidence="4 6" id="KW-1133">Transmembrane helix</keyword>
<feature type="transmembrane region" description="Helical" evidence="6">
    <location>
        <begin position="355"/>
        <end position="373"/>
    </location>
</feature>
<feature type="chain" id="PRO_5042218137" description="EamA domain-containing protein" evidence="7">
    <location>
        <begin position="24"/>
        <end position="412"/>
    </location>
</feature>
<feature type="transmembrane region" description="Helical" evidence="6">
    <location>
        <begin position="327"/>
        <end position="343"/>
    </location>
</feature>
<dbReference type="Pfam" id="PF00892">
    <property type="entry name" value="EamA"/>
    <property type="match status" value="2"/>
</dbReference>
<dbReference type="Proteomes" id="UP001295423">
    <property type="component" value="Unassembled WGS sequence"/>
</dbReference>
<feature type="transmembrane region" description="Helical" evidence="6">
    <location>
        <begin position="111"/>
        <end position="132"/>
    </location>
</feature>
<dbReference type="PANTHER" id="PTHR42920:SF5">
    <property type="entry name" value="EAMA DOMAIN-CONTAINING PROTEIN"/>
    <property type="match status" value="1"/>
</dbReference>
<organism evidence="9 10">
    <name type="scientific">Cylindrotheca closterium</name>
    <dbReference type="NCBI Taxonomy" id="2856"/>
    <lineage>
        <taxon>Eukaryota</taxon>
        <taxon>Sar</taxon>
        <taxon>Stramenopiles</taxon>
        <taxon>Ochrophyta</taxon>
        <taxon>Bacillariophyta</taxon>
        <taxon>Bacillariophyceae</taxon>
        <taxon>Bacillariophycidae</taxon>
        <taxon>Bacillariales</taxon>
        <taxon>Bacillariaceae</taxon>
        <taxon>Cylindrotheca</taxon>
    </lineage>
</organism>
<evidence type="ECO:0000256" key="3">
    <source>
        <dbReference type="ARBA" id="ARBA00022692"/>
    </source>
</evidence>
<evidence type="ECO:0000256" key="4">
    <source>
        <dbReference type="ARBA" id="ARBA00022989"/>
    </source>
</evidence>
<evidence type="ECO:0000256" key="2">
    <source>
        <dbReference type="ARBA" id="ARBA00022475"/>
    </source>
</evidence>
<dbReference type="InterPro" id="IPR037185">
    <property type="entry name" value="EmrE-like"/>
</dbReference>
<evidence type="ECO:0000256" key="7">
    <source>
        <dbReference type="SAM" id="SignalP"/>
    </source>
</evidence>
<dbReference type="InterPro" id="IPR051258">
    <property type="entry name" value="Diverse_Substrate_Transporter"/>
</dbReference>
<keyword evidence="5 6" id="KW-0472">Membrane</keyword>
<keyword evidence="7" id="KW-0732">Signal</keyword>
<proteinExistence type="predicted"/>
<dbReference type="InterPro" id="IPR000620">
    <property type="entry name" value="EamA_dom"/>
</dbReference>
<name>A0AAD2FDQ2_9STRA</name>
<gene>
    <name evidence="9" type="ORF">CYCCA115_LOCUS3543</name>
</gene>
<dbReference type="AlphaFoldDB" id="A0AAD2FDQ2"/>
<feature type="transmembrane region" description="Helical" evidence="6">
    <location>
        <begin position="231"/>
        <end position="248"/>
    </location>
</feature>
<feature type="transmembrane region" description="Helical" evidence="6">
    <location>
        <begin position="260"/>
        <end position="277"/>
    </location>
</feature>
<keyword evidence="3 6" id="KW-0812">Transmembrane</keyword>
<dbReference type="EMBL" id="CAKOGP040000322">
    <property type="protein sequence ID" value="CAJ1933984.1"/>
    <property type="molecule type" value="Genomic_DNA"/>
</dbReference>
<evidence type="ECO:0000313" key="10">
    <source>
        <dbReference type="Proteomes" id="UP001295423"/>
    </source>
</evidence>
<keyword evidence="10" id="KW-1185">Reference proteome</keyword>
<comment type="caution">
    <text evidence="9">The sequence shown here is derived from an EMBL/GenBank/DDBJ whole genome shotgun (WGS) entry which is preliminary data.</text>
</comment>
<feature type="domain" description="EamA" evidence="8">
    <location>
        <begin position="258"/>
        <end position="393"/>
    </location>
</feature>
<keyword evidence="2" id="KW-1003">Cell membrane</keyword>